<evidence type="ECO:0000313" key="3">
    <source>
        <dbReference type="Proteomes" id="UP000320653"/>
    </source>
</evidence>
<accession>A0A561Q7Z8</accession>
<dbReference type="Pfam" id="PF13577">
    <property type="entry name" value="SnoaL_4"/>
    <property type="match status" value="1"/>
</dbReference>
<dbReference type="EMBL" id="VIWP01000014">
    <property type="protein sequence ID" value="TWF46493.1"/>
    <property type="molecule type" value="Genomic_DNA"/>
</dbReference>
<dbReference type="Gene3D" id="3.10.450.50">
    <property type="match status" value="1"/>
</dbReference>
<dbReference type="Proteomes" id="UP000320653">
    <property type="component" value="Unassembled WGS sequence"/>
</dbReference>
<evidence type="ECO:0000259" key="1">
    <source>
        <dbReference type="Pfam" id="PF13577"/>
    </source>
</evidence>
<keyword evidence="3" id="KW-1185">Reference proteome</keyword>
<dbReference type="CDD" id="cd00531">
    <property type="entry name" value="NTF2_like"/>
    <property type="match status" value="1"/>
</dbReference>
<dbReference type="RefSeq" id="WP_145643157.1">
    <property type="nucleotide sequence ID" value="NZ_VIWP01000014.1"/>
</dbReference>
<protein>
    <submittedName>
        <fullName evidence="2">SnoaL-like protein</fullName>
    </submittedName>
</protein>
<dbReference type="OrthoDB" id="581683at2"/>
<name>A0A561Q7Z8_9HYPH</name>
<dbReference type="SUPFAM" id="SSF54427">
    <property type="entry name" value="NTF2-like"/>
    <property type="match status" value="1"/>
</dbReference>
<dbReference type="InterPro" id="IPR037401">
    <property type="entry name" value="SnoaL-like"/>
</dbReference>
<dbReference type="InterPro" id="IPR032710">
    <property type="entry name" value="NTF2-like_dom_sf"/>
</dbReference>
<sequence>MSSAMTNERLARLYDRIEIQELLYRYARGVDRKDWDAVRAVYHPDAFDDHGNYKGDIDGFIASLQQRHAHIEQSMHVIANCIIEFDTPDSALVESYFITYQRVLPSAGDARANYFLREPLADDEAVQGQAIGRYADRVTRRDGVWRIEKRAVIYEVYRGMPTIPGGRLRDNWTISSRDGRDPLELLRIELGLGEAR</sequence>
<organism evidence="2 3">
    <name type="scientific">Neorhizobium alkalisoli</name>
    <dbReference type="NCBI Taxonomy" id="528178"/>
    <lineage>
        <taxon>Bacteria</taxon>
        <taxon>Pseudomonadati</taxon>
        <taxon>Pseudomonadota</taxon>
        <taxon>Alphaproteobacteria</taxon>
        <taxon>Hyphomicrobiales</taxon>
        <taxon>Rhizobiaceae</taxon>
        <taxon>Rhizobium/Agrobacterium group</taxon>
        <taxon>Neorhizobium</taxon>
    </lineage>
</organism>
<evidence type="ECO:0000313" key="2">
    <source>
        <dbReference type="EMBL" id="TWF46493.1"/>
    </source>
</evidence>
<proteinExistence type="predicted"/>
<gene>
    <name evidence="2" type="ORF">FHW37_11462</name>
</gene>
<reference evidence="2 3" key="1">
    <citation type="submission" date="2019-06" db="EMBL/GenBank/DDBJ databases">
        <title>Sorghum-associated microbial communities from plants grown in Nebraska, USA.</title>
        <authorList>
            <person name="Schachtman D."/>
        </authorList>
    </citation>
    <scope>NUCLEOTIDE SEQUENCE [LARGE SCALE GENOMIC DNA]</scope>
    <source>
        <strain evidence="2 3">1225</strain>
    </source>
</reference>
<feature type="domain" description="SnoaL-like" evidence="1">
    <location>
        <begin position="12"/>
        <end position="150"/>
    </location>
</feature>
<dbReference type="AlphaFoldDB" id="A0A561Q7Z8"/>
<comment type="caution">
    <text evidence="2">The sequence shown here is derived from an EMBL/GenBank/DDBJ whole genome shotgun (WGS) entry which is preliminary data.</text>
</comment>